<accession>A0A016SHQ9</accession>
<dbReference type="EMBL" id="JARK01001559">
    <property type="protein sequence ID" value="EYB90130.1"/>
    <property type="molecule type" value="Genomic_DNA"/>
</dbReference>
<organism evidence="1 2">
    <name type="scientific">Ancylostoma ceylanicum</name>
    <dbReference type="NCBI Taxonomy" id="53326"/>
    <lineage>
        <taxon>Eukaryota</taxon>
        <taxon>Metazoa</taxon>
        <taxon>Ecdysozoa</taxon>
        <taxon>Nematoda</taxon>
        <taxon>Chromadorea</taxon>
        <taxon>Rhabditida</taxon>
        <taxon>Rhabditina</taxon>
        <taxon>Rhabditomorpha</taxon>
        <taxon>Strongyloidea</taxon>
        <taxon>Ancylostomatidae</taxon>
        <taxon>Ancylostomatinae</taxon>
        <taxon>Ancylostoma</taxon>
    </lineage>
</organism>
<reference evidence="2" key="1">
    <citation type="journal article" date="2015" name="Nat. Genet.">
        <title>The genome and transcriptome of the zoonotic hookworm Ancylostoma ceylanicum identify infection-specific gene families.</title>
        <authorList>
            <person name="Schwarz E.M."/>
            <person name="Hu Y."/>
            <person name="Antoshechkin I."/>
            <person name="Miller M.M."/>
            <person name="Sternberg P.W."/>
            <person name="Aroian R.V."/>
        </authorList>
    </citation>
    <scope>NUCLEOTIDE SEQUENCE</scope>
    <source>
        <strain evidence="2">HY135</strain>
    </source>
</reference>
<comment type="caution">
    <text evidence="1">The sequence shown here is derived from an EMBL/GenBank/DDBJ whole genome shotgun (WGS) entry which is preliminary data.</text>
</comment>
<evidence type="ECO:0000313" key="2">
    <source>
        <dbReference type="Proteomes" id="UP000024635"/>
    </source>
</evidence>
<proteinExistence type="predicted"/>
<dbReference type="AlphaFoldDB" id="A0A016SHQ9"/>
<sequence length="79" mass="9044">MIFLHVFVDNFLASQGLITHEMALGVRIPSDSLIVFNYSHHEPAAPRNMHQRFRLVYTSLIATVLIVVHPNDHYTAVLF</sequence>
<evidence type="ECO:0000313" key="1">
    <source>
        <dbReference type="EMBL" id="EYB90130.1"/>
    </source>
</evidence>
<dbReference type="Proteomes" id="UP000024635">
    <property type="component" value="Unassembled WGS sequence"/>
</dbReference>
<gene>
    <name evidence="1" type="primary">Acey_s0223.g2671</name>
    <name evidence="1" type="ORF">Y032_0223g2671</name>
</gene>
<name>A0A016SHQ9_9BILA</name>
<keyword evidence="2" id="KW-1185">Reference proteome</keyword>
<protein>
    <submittedName>
        <fullName evidence="1">Uncharacterized protein</fullName>
    </submittedName>
</protein>